<reference evidence="10 11" key="1">
    <citation type="journal article" date="2016" name="Mol. Biol. Evol.">
        <title>Comparative Genomics of Early-Diverging Mushroom-Forming Fungi Provides Insights into the Origins of Lignocellulose Decay Capabilities.</title>
        <authorList>
            <person name="Nagy L.G."/>
            <person name="Riley R."/>
            <person name="Tritt A."/>
            <person name="Adam C."/>
            <person name="Daum C."/>
            <person name="Floudas D."/>
            <person name="Sun H."/>
            <person name="Yadav J.S."/>
            <person name="Pangilinan J."/>
            <person name="Larsson K.H."/>
            <person name="Matsuura K."/>
            <person name="Barry K."/>
            <person name="Labutti K."/>
            <person name="Kuo R."/>
            <person name="Ohm R.A."/>
            <person name="Bhattacharya S.S."/>
            <person name="Shirouzu T."/>
            <person name="Yoshinaga Y."/>
            <person name="Martin F.M."/>
            <person name="Grigoriev I.V."/>
            <person name="Hibbett D.S."/>
        </authorList>
    </citation>
    <scope>NUCLEOTIDE SEQUENCE [LARGE SCALE GENOMIC DNA]</scope>
    <source>
        <strain evidence="10 11">HHB10207 ss-3</strain>
    </source>
</reference>
<dbReference type="PANTHER" id="PTHR31595">
    <property type="entry name" value="LONG-CHAIN-ALCOHOL O-FATTY-ACYLTRANSFERASE 3-RELATED"/>
    <property type="match status" value="1"/>
</dbReference>
<feature type="transmembrane region" description="Helical" evidence="8">
    <location>
        <begin position="254"/>
        <end position="280"/>
    </location>
</feature>
<dbReference type="GO" id="GO:0008374">
    <property type="term" value="F:O-acyltransferase activity"/>
    <property type="evidence" value="ECO:0007669"/>
    <property type="project" value="InterPro"/>
</dbReference>
<comment type="subcellular location">
    <subcellularLocation>
        <location evidence="1">Membrane</location>
        <topology evidence="1">Multi-pass membrane protein</topology>
    </subcellularLocation>
</comment>
<dbReference type="GO" id="GO:0016020">
    <property type="term" value="C:membrane"/>
    <property type="evidence" value="ECO:0007669"/>
    <property type="project" value="UniProtKB-SubCell"/>
</dbReference>
<feature type="transmembrane region" description="Helical" evidence="8">
    <location>
        <begin position="346"/>
        <end position="368"/>
    </location>
</feature>
<dbReference type="STRING" id="1314776.A0A165ZSI1"/>
<keyword evidence="7 8" id="KW-0472">Membrane</keyword>
<evidence type="ECO:0000256" key="1">
    <source>
        <dbReference type="ARBA" id="ARBA00004141"/>
    </source>
</evidence>
<keyword evidence="6 8" id="KW-1133">Transmembrane helix</keyword>
<evidence type="ECO:0000256" key="7">
    <source>
        <dbReference type="ARBA" id="ARBA00023136"/>
    </source>
</evidence>
<dbReference type="Proteomes" id="UP000076798">
    <property type="component" value="Unassembled WGS sequence"/>
</dbReference>
<feature type="domain" description="Wax synthase" evidence="9">
    <location>
        <begin position="286"/>
        <end position="364"/>
    </location>
</feature>
<dbReference type="OrthoDB" id="1077582at2759"/>
<evidence type="ECO:0000256" key="8">
    <source>
        <dbReference type="SAM" id="Phobius"/>
    </source>
</evidence>
<proteinExistence type="inferred from homology"/>
<evidence type="ECO:0000256" key="5">
    <source>
        <dbReference type="ARBA" id="ARBA00022692"/>
    </source>
</evidence>
<organism evidence="10 11">
    <name type="scientific">Sistotremastrum suecicum HHB10207 ss-3</name>
    <dbReference type="NCBI Taxonomy" id="1314776"/>
    <lineage>
        <taxon>Eukaryota</taxon>
        <taxon>Fungi</taxon>
        <taxon>Dikarya</taxon>
        <taxon>Basidiomycota</taxon>
        <taxon>Agaricomycotina</taxon>
        <taxon>Agaricomycetes</taxon>
        <taxon>Sistotremastrales</taxon>
        <taxon>Sistotremastraceae</taxon>
        <taxon>Sistotremastrum</taxon>
    </lineage>
</organism>
<sequence length="444" mass="50366">MIMNEESIFSSTLYRLSLQAHLFFRTIVPEPQHRRPITLSNAYILTLPFYPMLLMGYLARRPNTYLLRLCLAPLIIWIIIKTYYSHYWVQPSLNVYNWGMGLLALAMTARAIEFAYLPQGILKRGEVRPGEMLTPAVSRKQGVHAPGDGSSLKRPASGLFPLWFQDSMEVLCAMRGMGWQFGEGLHVPEQTRPIERAAYLKATLRSWTINYIALDLLESFIKLTPNLHSPSGGSIFLHTLSPLPRYMVSTSIQFATGIAFITGFGMVYDLLTLFCVGLLMHSPTSWPPLFDKPWATTSLHDFWAKRWHQILRQTFLVFGGFPGKRIAGDAGLVIGTFLASGLFHDLSMYCMGQGTSWVVVLFFLSQAFGMISERMWRKITGKRVGGWPGRVWTYLCVVGLGQPCIDTWHRRGLGGGLVIPPMLSPTRRIFFPLFQRIFETVRKS</sequence>
<evidence type="ECO:0000313" key="11">
    <source>
        <dbReference type="Proteomes" id="UP000076798"/>
    </source>
</evidence>
<evidence type="ECO:0000256" key="4">
    <source>
        <dbReference type="ARBA" id="ARBA00022679"/>
    </source>
</evidence>
<comment type="similarity">
    <text evidence="3">Belongs to the wax synthase family.</text>
</comment>
<keyword evidence="5 8" id="KW-0812">Transmembrane</keyword>
<dbReference type="PANTHER" id="PTHR31595:SF57">
    <property type="entry name" value="OS04G0481900 PROTEIN"/>
    <property type="match status" value="1"/>
</dbReference>
<dbReference type="EMBL" id="KV428174">
    <property type="protein sequence ID" value="KZT34590.1"/>
    <property type="molecule type" value="Genomic_DNA"/>
</dbReference>
<protein>
    <recommendedName>
        <fullName evidence="9">Wax synthase domain-containing protein</fullName>
    </recommendedName>
</protein>
<feature type="transmembrane region" description="Helical" evidence="8">
    <location>
        <begin position="65"/>
        <end position="84"/>
    </location>
</feature>
<evidence type="ECO:0000256" key="2">
    <source>
        <dbReference type="ARBA" id="ARBA00005179"/>
    </source>
</evidence>
<dbReference type="InterPro" id="IPR032805">
    <property type="entry name" value="Wax_synthase_dom"/>
</dbReference>
<feature type="transmembrane region" description="Helical" evidence="8">
    <location>
        <begin position="96"/>
        <end position="117"/>
    </location>
</feature>
<comment type="pathway">
    <text evidence="2">Secondary metabolite biosynthesis.</text>
</comment>
<keyword evidence="4" id="KW-0808">Transferase</keyword>
<dbReference type="Pfam" id="PF13813">
    <property type="entry name" value="MBOAT_2"/>
    <property type="match status" value="1"/>
</dbReference>
<dbReference type="GO" id="GO:0006629">
    <property type="term" value="P:lipid metabolic process"/>
    <property type="evidence" value="ECO:0007669"/>
    <property type="project" value="InterPro"/>
</dbReference>
<gene>
    <name evidence="10" type="ORF">SISSUDRAFT_268250</name>
</gene>
<accession>A0A165ZSI1</accession>
<dbReference type="InterPro" id="IPR044851">
    <property type="entry name" value="Wax_synthase"/>
</dbReference>
<dbReference type="AlphaFoldDB" id="A0A165ZSI1"/>
<keyword evidence="11" id="KW-1185">Reference proteome</keyword>
<evidence type="ECO:0000259" key="9">
    <source>
        <dbReference type="Pfam" id="PF13813"/>
    </source>
</evidence>
<feature type="transmembrane region" description="Helical" evidence="8">
    <location>
        <begin position="40"/>
        <end position="58"/>
    </location>
</feature>
<name>A0A165ZSI1_9AGAM</name>
<evidence type="ECO:0000313" key="10">
    <source>
        <dbReference type="EMBL" id="KZT34590.1"/>
    </source>
</evidence>
<evidence type="ECO:0000256" key="3">
    <source>
        <dbReference type="ARBA" id="ARBA00007282"/>
    </source>
</evidence>
<evidence type="ECO:0000256" key="6">
    <source>
        <dbReference type="ARBA" id="ARBA00022989"/>
    </source>
</evidence>